<dbReference type="PROSITE" id="PS50011">
    <property type="entry name" value="PROTEIN_KINASE_DOM"/>
    <property type="match status" value="1"/>
</dbReference>
<dbReference type="InterPro" id="IPR038305">
    <property type="entry name" value="HeLo_sf"/>
</dbReference>
<evidence type="ECO:0000313" key="3">
    <source>
        <dbReference type="Proteomes" id="UP000054321"/>
    </source>
</evidence>
<dbReference type="STRING" id="913774.A0A0C3G8Z5"/>
<name>A0A0C3G8Z5_OIDMZ</name>
<protein>
    <recommendedName>
        <fullName evidence="1">Protein kinase domain-containing protein</fullName>
    </recommendedName>
</protein>
<feature type="domain" description="Protein kinase" evidence="1">
    <location>
        <begin position="239"/>
        <end position="591"/>
    </location>
</feature>
<reference evidence="3" key="2">
    <citation type="submission" date="2015-01" db="EMBL/GenBank/DDBJ databases">
        <title>Evolutionary Origins and Diversification of the Mycorrhizal Mutualists.</title>
        <authorList>
            <consortium name="DOE Joint Genome Institute"/>
            <consortium name="Mycorrhizal Genomics Consortium"/>
            <person name="Kohler A."/>
            <person name="Kuo A."/>
            <person name="Nagy L.G."/>
            <person name="Floudas D."/>
            <person name="Copeland A."/>
            <person name="Barry K.W."/>
            <person name="Cichocki N."/>
            <person name="Veneault-Fourrey C."/>
            <person name="LaButti K."/>
            <person name="Lindquist E.A."/>
            <person name="Lipzen A."/>
            <person name="Lundell T."/>
            <person name="Morin E."/>
            <person name="Murat C."/>
            <person name="Riley R."/>
            <person name="Ohm R."/>
            <person name="Sun H."/>
            <person name="Tunlid A."/>
            <person name="Henrissat B."/>
            <person name="Grigoriev I.V."/>
            <person name="Hibbett D.S."/>
            <person name="Martin F."/>
        </authorList>
    </citation>
    <scope>NUCLEOTIDE SEQUENCE [LARGE SCALE GENOMIC DNA]</scope>
    <source>
        <strain evidence="3">Zn</strain>
    </source>
</reference>
<dbReference type="GO" id="GO:0005524">
    <property type="term" value="F:ATP binding"/>
    <property type="evidence" value="ECO:0007669"/>
    <property type="project" value="InterPro"/>
</dbReference>
<dbReference type="Pfam" id="PF14479">
    <property type="entry name" value="HeLo"/>
    <property type="match status" value="1"/>
</dbReference>
<organism evidence="2 3">
    <name type="scientific">Oidiodendron maius (strain Zn)</name>
    <dbReference type="NCBI Taxonomy" id="913774"/>
    <lineage>
        <taxon>Eukaryota</taxon>
        <taxon>Fungi</taxon>
        <taxon>Dikarya</taxon>
        <taxon>Ascomycota</taxon>
        <taxon>Pezizomycotina</taxon>
        <taxon>Leotiomycetes</taxon>
        <taxon>Leotiomycetes incertae sedis</taxon>
        <taxon>Myxotrichaceae</taxon>
        <taxon>Oidiodendron</taxon>
    </lineage>
</organism>
<evidence type="ECO:0000259" key="1">
    <source>
        <dbReference type="PROSITE" id="PS50011"/>
    </source>
</evidence>
<dbReference type="InterPro" id="IPR056002">
    <property type="entry name" value="DUF7580"/>
</dbReference>
<dbReference type="PANTHER" id="PTHR37542:SF3">
    <property type="entry name" value="PRION-INHIBITION AND PROPAGATION HELO DOMAIN-CONTAINING PROTEIN"/>
    <property type="match status" value="1"/>
</dbReference>
<dbReference type="SUPFAM" id="SSF56112">
    <property type="entry name" value="Protein kinase-like (PK-like)"/>
    <property type="match status" value="1"/>
</dbReference>
<dbReference type="Gene3D" id="1.10.510.10">
    <property type="entry name" value="Transferase(Phosphotransferase) domain 1"/>
    <property type="match status" value="1"/>
</dbReference>
<dbReference type="HOGENOM" id="CLU_017444_3_0_1"/>
<reference evidence="2 3" key="1">
    <citation type="submission" date="2014-04" db="EMBL/GenBank/DDBJ databases">
        <authorList>
            <consortium name="DOE Joint Genome Institute"/>
            <person name="Kuo A."/>
            <person name="Martino E."/>
            <person name="Perotto S."/>
            <person name="Kohler A."/>
            <person name="Nagy L.G."/>
            <person name="Floudas D."/>
            <person name="Copeland A."/>
            <person name="Barry K.W."/>
            <person name="Cichocki N."/>
            <person name="Veneault-Fourrey C."/>
            <person name="LaButti K."/>
            <person name="Lindquist E.A."/>
            <person name="Lipzen A."/>
            <person name="Lundell T."/>
            <person name="Morin E."/>
            <person name="Murat C."/>
            <person name="Sun H."/>
            <person name="Tunlid A."/>
            <person name="Henrissat B."/>
            <person name="Grigoriev I.V."/>
            <person name="Hibbett D.S."/>
            <person name="Martin F."/>
            <person name="Nordberg H.P."/>
            <person name="Cantor M.N."/>
            <person name="Hua S.X."/>
        </authorList>
    </citation>
    <scope>NUCLEOTIDE SEQUENCE [LARGE SCALE GENOMIC DNA]</scope>
    <source>
        <strain evidence="2 3">Zn</strain>
    </source>
</reference>
<accession>A0A0C3G8Z5</accession>
<gene>
    <name evidence="2" type="ORF">OIDMADRAFT_208715</name>
</gene>
<sequence length="591" mass="67068">MDVFGTVSNVIQLVSQAVRLYRHIAESRYFDAMILFEYFRFEIWAEQSGYLEILEPTSSNLNCSQNPLSDHHLRLSAKASEVVAQITFVLHELDELFQKYNIKEKAESKNEQQSIPAQTEITSSQGHRISQSVPVFSSKPQISSAIEDVLRLRSRLSKETKKIKKIKFSWGITSDTSDKERISELIQQLKYWNDGLHDILPRQDRAFNSVMTQVRVVAMSENPDDLEGFETACRQVGAQENELYEGIGACAKMKRERLTVEQPVQQRSAGKTHAVEEISISDHKPCLAAAMETSLVTLSLDRKAITETIDFHKVITEDEASTIKERIKQFTTLLDGRERPTSLILPTSLGYTQHSALKFTILYELPSFADSTVAYRSLYTLFPRNPRSVASKPYTPILPCLEERFKLAQALGASILQLHSIKWLHKNLNSDSILIFSGPSGFETARPLLAGFGLGRPSDPTSKTIDLRAVRSNFDIYHHPDLRDATHRRYETRFDIYSLGVLLFEIGLWQNLHYFTNETDSAEELRRTIRNTCETLVAHTMGRRYCNAVLACIDDDDLWKQAAESGDGTDNTSEIFSWKIVQELNAGLSSI</sequence>
<evidence type="ECO:0000313" key="2">
    <source>
        <dbReference type="EMBL" id="KIM92665.1"/>
    </source>
</evidence>
<keyword evidence="3" id="KW-1185">Reference proteome</keyword>
<dbReference type="InterPro" id="IPR011009">
    <property type="entry name" value="Kinase-like_dom_sf"/>
</dbReference>
<dbReference type="GO" id="GO:0004672">
    <property type="term" value="F:protein kinase activity"/>
    <property type="evidence" value="ECO:0007669"/>
    <property type="project" value="InterPro"/>
</dbReference>
<dbReference type="InterPro" id="IPR029498">
    <property type="entry name" value="HeLo_dom"/>
</dbReference>
<dbReference type="InParanoid" id="A0A0C3G8Z5"/>
<dbReference type="Pfam" id="PF24476">
    <property type="entry name" value="DUF7580"/>
    <property type="match status" value="1"/>
</dbReference>
<dbReference type="Gene3D" id="1.20.120.1020">
    <property type="entry name" value="Prion-inhibition and propagation, HeLo domain"/>
    <property type="match status" value="1"/>
</dbReference>
<dbReference type="PANTHER" id="PTHR37542">
    <property type="entry name" value="HELO DOMAIN-CONTAINING PROTEIN-RELATED"/>
    <property type="match status" value="1"/>
</dbReference>
<dbReference type="InterPro" id="IPR000719">
    <property type="entry name" value="Prot_kinase_dom"/>
</dbReference>
<dbReference type="EMBL" id="KN832910">
    <property type="protein sequence ID" value="KIM92665.1"/>
    <property type="molecule type" value="Genomic_DNA"/>
</dbReference>
<dbReference type="OrthoDB" id="1911848at2759"/>
<proteinExistence type="predicted"/>
<dbReference type="AlphaFoldDB" id="A0A0C3G8Z5"/>
<dbReference type="Proteomes" id="UP000054321">
    <property type="component" value="Unassembled WGS sequence"/>
</dbReference>